<evidence type="ECO:0008006" key="9">
    <source>
        <dbReference type="Google" id="ProtNLM"/>
    </source>
</evidence>
<evidence type="ECO:0000259" key="6">
    <source>
        <dbReference type="Pfam" id="PF20667"/>
    </source>
</evidence>
<sequence length="826" mass="90723">MAVLSNIMTSASLPTIHNLKVEDFKIVTKIFIVKIVLQGAFSFDDYFKRLVEGVLPELQQEDDNDHTAHQVGLVGSPLLAGGGIQNLGSIFKQAQFQLVDLCFQVDGRLEKLHKEVEFYDRKHEKRASVLEVGIESLYRSFDGLDARVSSVGQTAANIGEHLQNADSQRVTASQAINLIRYLMEFNARPGDLMRISSLFSDDDCVSDAAAIAQKLRSIVEDNMGSLGSGIMGAKTTSNAAVGLEVAITNLQDYCNELENRLLAQFDAASAKRDFVTMAESAKILSKFNRGMSAMQRYVASRPMFMDLKVMNKDALFVLGTKEEGGCKDIPELHKALSTVYSEILVTVQDEARIIAAVFPSPSVVMAILVQRVLEQRVNTLLDKLLLKPSLANPPQLEDGGLQQYLCILAGAYERTKKLADELQALGCGDFNAQGLAESLFSSHMEDYIEYELASLGQLFKVKVAELKDMQLNLVAVSSGPHKKGSIMASYMQISDTAVQEFVKWNEKALGRCCTMLTLAKAGPLATNANLIFTCLLSEVSQYTTEGLERAMDALQEAATLRARFTIPSTSNRRVAVAAAAAGGAATIAGEKSVRVFMVAIQRATSNVALVQQHFMNTVLRMLLPVDGAHSACCEEMAAAMANTERTALKGLQSCINAMIAELERLLVAEQRVTDFNPPEDPRTSPDHHPTKACTSVMNYLTRMLNVVSNSLEGFNKRAFLTELGNRMYKALLLHLQHFTLSASGGLRLKHDISEYADYIIRNFKAPEVEVKFRLLGTLVNVFVVAPESLPTLIDSSLGEAKEEAMRLIQQREDYKVAKIAKLFTLS</sequence>
<reference evidence="7" key="1">
    <citation type="submission" date="2024-03" db="EMBL/GenBank/DDBJ databases">
        <authorList>
            <consortium name="ELIXIR-Norway"/>
            <consortium name="Elixir Norway"/>
        </authorList>
    </citation>
    <scope>NUCLEOTIDE SEQUENCE</scope>
</reference>
<keyword evidence="8" id="KW-1185">Reference proteome</keyword>
<gene>
    <name evidence="7" type="ORF">CSSPJE1EN2_LOCUS20126</name>
</gene>
<dbReference type="PANTHER" id="PTHR12100">
    <property type="entry name" value="SEC10"/>
    <property type="match status" value="1"/>
</dbReference>
<keyword evidence="4" id="KW-0175">Coiled coil</keyword>
<evidence type="ECO:0000313" key="8">
    <source>
        <dbReference type="Proteomes" id="UP001497522"/>
    </source>
</evidence>
<keyword evidence="2" id="KW-0813">Transport</keyword>
<dbReference type="InterPro" id="IPR048627">
    <property type="entry name" value="Sec10_HB"/>
</dbReference>
<dbReference type="Pfam" id="PF20667">
    <property type="entry name" value="Sec10_N"/>
    <property type="match status" value="1"/>
</dbReference>
<keyword evidence="3" id="KW-0268">Exocytosis</keyword>
<evidence type="ECO:0000256" key="2">
    <source>
        <dbReference type="ARBA" id="ARBA00022448"/>
    </source>
</evidence>
<dbReference type="InterPro" id="IPR048625">
    <property type="entry name" value="Sec10_N"/>
</dbReference>
<evidence type="ECO:0000256" key="3">
    <source>
        <dbReference type="ARBA" id="ARBA00022483"/>
    </source>
</evidence>
<organism evidence="7 8">
    <name type="scientific">Sphagnum jensenii</name>
    <dbReference type="NCBI Taxonomy" id="128206"/>
    <lineage>
        <taxon>Eukaryota</taxon>
        <taxon>Viridiplantae</taxon>
        <taxon>Streptophyta</taxon>
        <taxon>Embryophyta</taxon>
        <taxon>Bryophyta</taxon>
        <taxon>Sphagnophytina</taxon>
        <taxon>Sphagnopsida</taxon>
        <taxon>Sphagnales</taxon>
        <taxon>Sphagnaceae</taxon>
        <taxon>Sphagnum</taxon>
    </lineage>
</organism>
<feature type="domain" description="Exocyst complex component Sec10-like alpha-helical bundle" evidence="5">
    <location>
        <begin position="208"/>
        <end position="468"/>
    </location>
</feature>
<dbReference type="Proteomes" id="UP001497522">
    <property type="component" value="Chromosome 6"/>
</dbReference>
<dbReference type="PANTHER" id="PTHR12100:SF0">
    <property type="entry name" value="EXOCYST COMPLEX COMPONENT 5"/>
    <property type="match status" value="1"/>
</dbReference>
<accession>A0ABP1BQL3</accession>
<proteinExistence type="inferred from homology"/>
<dbReference type="Pfam" id="PF07393">
    <property type="entry name" value="Sec10_HB"/>
    <property type="match status" value="2"/>
</dbReference>
<evidence type="ECO:0000256" key="1">
    <source>
        <dbReference type="ARBA" id="ARBA00006572"/>
    </source>
</evidence>
<feature type="domain" description="Exocyst complex component Sec10 N-terminal" evidence="6">
    <location>
        <begin position="89"/>
        <end position="201"/>
    </location>
</feature>
<evidence type="ECO:0000313" key="7">
    <source>
        <dbReference type="EMBL" id="CAK9878340.1"/>
    </source>
</evidence>
<evidence type="ECO:0000259" key="5">
    <source>
        <dbReference type="Pfam" id="PF07393"/>
    </source>
</evidence>
<dbReference type="EMBL" id="OZ023707">
    <property type="protein sequence ID" value="CAK9878340.1"/>
    <property type="molecule type" value="Genomic_DNA"/>
</dbReference>
<name>A0ABP1BQL3_9BRYO</name>
<comment type="similarity">
    <text evidence="1">Belongs to the SEC10 family.</text>
</comment>
<dbReference type="InterPro" id="IPR009976">
    <property type="entry name" value="Sec10-like"/>
</dbReference>
<evidence type="ECO:0000256" key="4">
    <source>
        <dbReference type="ARBA" id="ARBA00023054"/>
    </source>
</evidence>
<protein>
    <recommendedName>
        <fullName evidence="9">Exocyst complex component Sec10</fullName>
    </recommendedName>
</protein>
<feature type="domain" description="Exocyst complex component Sec10-like alpha-helical bundle" evidence="5">
    <location>
        <begin position="486"/>
        <end position="821"/>
    </location>
</feature>